<evidence type="ECO:0000259" key="6">
    <source>
        <dbReference type="Pfam" id="PF00109"/>
    </source>
</evidence>
<gene>
    <name evidence="8" type="ORF">FE633_04845</name>
</gene>
<dbReference type="InterPro" id="IPR014030">
    <property type="entry name" value="Ketoacyl_synth_N"/>
</dbReference>
<feature type="compositionally biased region" description="Basic residues" evidence="5">
    <location>
        <begin position="117"/>
        <end position="128"/>
    </location>
</feature>
<accession>A0A5R9G3B5</accession>
<feature type="domain" description="Beta-ketoacyl synthase-like N-terminal" evidence="6">
    <location>
        <begin position="228"/>
        <end position="367"/>
    </location>
</feature>
<organism evidence="8 9">
    <name type="scientific">Streptomyces montanus</name>
    <dbReference type="NCBI Taxonomy" id="2580423"/>
    <lineage>
        <taxon>Bacteria</taxon>
        <taxon>Bacillati</taxon>
        <taxon>Actinomycetota</taxon>
        <taxon>Actinomycetes</taxon>
        <taxon>Kitasatosporales</taxon>
        <taxon>Streptomycetaceae</taxon>
        <taxon>Streptomyces</taxon>
    </lineage>
</organism>
<dbReference type="SUPFAM" id="SSF53901">
    <property type="entry name" value="Thiolase-like"/>
    <property type="match status" value="1"/>
</dbReference>
<dbReference type="PANTHER" id="PTHR11712">
    <property type="entry name" value="POLYKETIDE SYNTHASE-RELATED"/>
    <property type="match status" value="1"/>
</dbReference>
<keyword evidence="9" id="KW-1185">Reference proteome</keyword>
<dbReference type="Pfam" id="PF02801">
    <property type="entry name" value="Ketoacyl-synt_C"/>
    <property type="match status" value="1"/>
</dbReference>
<protein>
    <submittedName>
        <fullName evidence="8">Uncharacterized protein</fullName>
    </submittedName>
</protein>
<evidence type="ECO:0000256" key="1">
    <source>
        <dbReference type="ARBA" id="ARBA00008467"/>
    </source>
</evidence>
<evidence type="ECO:0000256" key="5">
    <source>
        <dbReference type="SAM" id="MobiDB-lite"/>
    </source>
</evidence>
<feature type="compositionally biased region" description="Basic residues" evidence="5">
    <location>
        <begin position="92"/>
        <end position="104"/>
    </location>
</feature>
<dbReference type="Proteomes" id="UP000305906">
    <property type="component" value="Unassembled WGS sequence"/>
</dbReference>
<evidence type="ECO:0000313" key="8">
    <source>
        <dbReference type="EMBL" id="TLS47354.1"/>
    </source>
</evidence>
<dbReference type="InterPro" id="IPR016039">
    <property type="entry name" value="Thiolase-like"/>
</dbReference>
<comment type="caution">
    <text evidence="8">The sequence shown here is derived from an EMBL/GenBank/DDBJ whole genome shotgun (WGS) entry which is preliminary data.</text>
</comment>
<dbReference type="GO" id="GO:0006633">
    <property type="term" value="P:fatty acid biosynthetic process"/>
    <property type="evidence" value="ECO:0007669"/>
    <property type="project" value="TreeGrafter"/>
</dbReference>
<evidence type="ECO:0000256" key="3">
    <source>
        <dbReference type="ARBA" id="ARBA00023315"/>
    </source>
</evidence>
<proteinExistence type="inferred from homology"/>
<name>A0A5R9G3B5_9ACTN</name>
<evidence type="ECO:0000313" key="9">
    <source>
        <dbReference type="Proteomes" id="UP000305906"/>
    </source>
</evidence>
<feature type="region of interest" description="Disordered" evidence="5">
    <location>
        <begin position="165"/>
        <end position="214"/>
    </location>
</feature>
<evidence type="ECO:0000256" key="2">
    <source>
        <dbReference type="ARBA" id="ARBA00022679"/>
    </source>
</evidence>
<feature type="region of interest" description="Disordered" evidence="5">
    <location>
        <begin position="1"/>
        <end position="134"/>
    </location>
</feature>
<dbReference type="InterPro" id="IPR000794">
    <property type="entry name" value="Beta-ketoacyl_synthase"/>
</dbReference>
<dbReference type="InterPro" id="IPR014031">
    <property type="entry name" value="Ketoacyl_synth_C"/>
</dbReference>
<reference evidence="8 9" key="1">
    <citation type="submission" date="2019-05" db="EMBL/GenBank/DDBJ databases">
        <title>Streptomyces sp. NEAU-C151, a novel actinomycete isolated from soil.</title>
        <authorList>
            <person name="Han L."/>
            <person name="Jiang H."/>
        </authorList>
    </citation>
    <scope>NUCLEOTIDE SEQUENCE [LARGE SCALE GENOMIC DNA]</scope>
    <source>
        <strain evidence="8 9">NEAU-C151</strain>
    </source>
</reference>
<feature type="compositionally biased region" description="Basic residues" evidence="5">
    <location>
        <begin position="51"/>
        <end position="67"/>
    </location>
</feature>
<feature type="domain" description="Beta-ketoacyl synthase C-terminal" evidence="7">
    <location>
        <begin position="426"/>
        <end position="500"/>
    </location>
</feature>
<keyword evidence="3" id="KW-0012">Acyltransferase</keyword>
<dbReference type="PANTHER" id="PTHR11712:SF322">
    <property type="entry name" value="POLYKETIDE BETA-KETOACYL SYNTHASE 2-RELATED"/>
    <property type="match status" value="1"/>
</dbReference>
<keyword evidence="2 4" id="KW-0808">Transferase</keyword>
<dbReference type="Gene3D" id="3.40.47.10">
    <property type="match status" value="2"/>
</dbReference>
<comment type="similarity">
    <text evidence="1 4">Belongs to the thiolase-like superfamily. Beta-ketoacyl-ACP synthases family.</text>
</comment>
<dbReference type="EMBL" id="VBZC01000004">
    <property type="protein sequence ID" value="TLS47354.1"/>
    <property type="molecule type" value="Genomic_DNA"/>
</dbReference>
<sequence length="534" mass="56150">MHRGGPPQRRGRSGADRLHLRARHRHTDQRLDRGAGGPPGVRRPAAAHQLHQVHARPHHGRGQRVRRDRLLQGAGARLPAAHGEPRRDRPRTGPRRGLRPRPRTGRAAPDRAEPRLRLRRQQRHHHPREVHVTTAAPVKPLTVVSAGVVSGAGYGLAPLARLLDGNTVPDRAGAPGEERGSDAAAGLDTAGPDTAGPDTAGLDTADYPPRPVRPVPGFRLADHLGRKGIKYLDRLTGLSLVACKQALEAAGPGLGGPELSRTGVVLATNTGSIAGYTDLLYETLTLDKPYLIHPGKFSNSVMNCSAGQMAIRHGLRGLNATVAGGRSASLYAFRHARMTMAVGSADRLLVGGSEELSAPVAWAWHHAGTLREQAAVGEGCAVFVVAANPSAEDRESALAELLACEVGYHNRAGSAGRAPGHGGLTNGLAAAITRALDRSGVRPEDVDTVSLGATHHTGLERIEERAVRLALGREPERVRVTEVLGETYSAGGAMQLAALLARWQGAPGGTPRIGLVTSVGHDGNAGALVVRGPN</sequence>
<dbReference type="AlphaFoldDB" id="A0A5R9G3B5"/>
<dbReference type="Pfam" id="PF00109">
    <property type="entry name" value="ketoacyl-synt"/>
    <property type="match status" value="1"/>
</dbReference>
<evidence type="ECO:0000256" key="4">
    <source>
        <dbReference type="RuleBase" id="RU003694"/>
    </source>
</evidence>
<dbReference type="GO" id="GO:0004315">
    <property type="term" value="F:3-oxoacyl-[acyl-carrier-protein] synthase activity"/>
    <property type="evidence" value="ECO:0007669"/>
    <property type="project" value="TreeGrafter"/>
</dbReference>
<evidence type="ECO:0000259" key="7">
    <source>
        <dbReference type="Pfam" id="PF02801"/>
    </source>
</evidence>